<organism evidence="1">
    <name type="scientific">viral metagenome</name>
    <dbReference type="NCBI Taxonomy" id="1070528"/>
    <lineage>
        <taxon>unclassified sequences</taxon>
        <taxon>metagenomes</taxon>
        <taxon>organismal metagenomes</taxon>
    </lineage>
</organism>
<comment type="caution">
    <text evidence="1">The sequence shown here is derived from an EMBL/GenBank/DDBJ whole genome shotgun (WGS) entry which is preliminary data.</text>
</comment>
<protein>
    <submittedName>
        <fullName evidence="1">Uncharacterized protein</fullName>
    </submittedName>
</protein>
<sequence>MAPFEDGFDISTIAGTVVGAGAVVGITTFAIATVGRAGSAVGGGSVFPASVSKLEKAWVFWSSGRLFSQLTAEEQSKYRTDFATLYRTPSGAMKKGATSRLRRGGF</sequence>
<evidence type="ECO:0000313" key="1">
    <source>
        <dbReference type="EMBL" id="GBH22064.1"/>
    </source>
</evidence>
<proteinExistence type="predicted"/>
<dbReference type="EMBL" id="BDQA01000589">
    <property type="protein sequence ID" value="GBH22064.1"/>
    <property type="molecule type" value="Genomic_RNA"/>
</dbReference>
<name>A0A2V0RAF9_9ZZZZ</name>
<dbReference type="AlphaFoldDB" id="A0A2V0RAF9"/>
<reference evidence="1" key="1">
    <citation type="submission" date="2017-04" db="EMBL/GenBank/DDBJ databases">
        <title>Unveiling RNA virosphere associated with marine microorganisms.</title>
        <authorList>
            <person name="Urayama S."/>
            <person name="Takaki Y."/>
            <person name="Nishi S."/>
            <person name="Yoshida Y."/>
            <person name="Deguchi S."/>
            <person name="Takai K."/>
            <person name="Nunoura T."/>
        </authorList>
    </citation>
    <scope>NUCLEOTIDE SEQUENCE</scope>
</reference>
<accession>A0A2V0RAF9</accession>